<reference evidence="2" key="1">
    <citation type="submission" date="2015-07" db="EMBL/GenBank/DDBJ databases">
        <title>Fjat-10036 dsm4.</title>
        <authorList>
            <person name="Liu B."/>
            <person name="Wang J."/>
            <person name="Zhu Y."/>
            <person name="Liu G."/>
            <person name="Chen Q."/>
            <person name="Chen Z."/>
            <person name="Lan J."/>
            <person name="Che J."/>
            <person name="Ge C."/>
            <person name="Shi H."/>
            <person name="Pan Z."/>
            <person name="Liu X."/>
        </authorList>
    </citation>
    <scope>NUCLEOTIDE SEQUENCE [LARGE SCALE GENOMIC DNA]</scope>
    <source>
        <strain evidence="2">DSM 4</strain>
    </source>
</reference>
<dbReference type="PATRIC" id="fig|1459.3.peg.2618"/>
<organism evidence="1 2">
    <name type="scientific">Sporosarcina globispora</name>
    <name type="common">Bacillus globisporus</name>
    <dbReference type="NCBI Taxonomy" id="1459"/>
    <lineage>
        <taxon>Bacteria</taxon>
        <taxon>Bacillati</taxon>
        <taxon>Bacillota</taxon>
        <taxon>Bacilli</taxon>
        <taxon>Bacillales</taxon>
        <taxon>Caryophanaceae</taxon>
        <taxon>Sporosarcina</taxon>
    </lineage>
</organism>
<protein>
    <recommendedName>
        <fullName evidence="3">Protein-L-IsoD(D-D) O-methyltransferase</fullName>
    </recommendedName>
</protein>
<dbReference type="InterPro" id="IPR007536">
    <property type="entry name" value="16SrRNA_methylTrfase_J"/>
</dbReference>
<sequence length="257" mass="28945">MIITTAGRTNAVMIEKAKQIAEQLGAEYIDRNKRSVGRIQKQVPEDCLVVGKERLELFPIGESKPFFFHPSSAMFRIKRLLKGGSDPFLQAAEIKEGSSILDCTLGLASDSITASYAAGSKGKVTGLEGNKYLSFLVANGLRQWDSGLEVMNQAMGRINAESSMALNYLKQQPSESYDVVYFDPMFEEKILESEGIKALRNFAVYEDLSEEVMFHAKRVARQRVVLKDHFRSSRFAQYGFKVFERKSSKFHFGVIEK</sequence>
<dbReference type="InterPro" id="IPR029063">
    <property type="entry name" value="SAM-dependent_MTases_sf"/>
</dbReference>
<dbReference type="EMBL" id="LGUF01000007">
    <property type="protein sequence ID" value="KON87502.1"/>
    <property type="molecule type" value="Genomic_DNA"/>
</dbReference>
<evidence type="ECO:0000313" key="2">
    <source>
        <dbReference type="Proteomes" id="UP000037109"/>
    </source>
</evidence>
<gene>
    <name evidence="1" type="ORF">AF332_12135</name>
</gene>
<dbReference type="PANTHER" id="PTHR36112:SF1">
    <property type="entry name" value="RIBOSOMAL RNA SMALL SUBUNIT METHYLTRANSFERASE J"/>
    <property type="match status" value="1"/>
</dbReference>
<dbReference type="Proteomes" id="UP000037109">
    <property type="component" value="Unassembled WGS sequence"/>
</dbReference>
<dbReference type="Gene3D" id="3.40.50.150">
    <property type="entry name" value="Vaccinia Virus protein VP39"/>
    <property type="match status" value="1"/>
</dbReference>
<comment type="caution">
    <text evidence="1">The sequence shown here is derived from an EMBL/GenBank/DDBJ whole genome shotgun (WGS) entry which is preliminary data.</text>
</comment>
<evidence type="ECO:0000313" key="1">
    <source>
        <dbReference type="EMBL" id="KON87502.1"/>
    </source>
</evidence>
<dbReference type="GO" id="GO:0008990">
    <property type="term" value="F:rRNA (guanine-N2-)-methyltransferase activity"/>
    <property type="evidence" value="ECO:0007669"/>
    <property type="project" value="InterPro"/>
</dbReference>
<dbReference type="Pfam" id="PF04445">
    <property type="entry name" value="SAM_MT"/>
    <property type="match status" value="1"/>
</dbReference>
<proteinExistence type="predicted"/>
<dbReference type="OrthoDB" id="1653798at2"/>
<dbReference type="SUPFAM" id="SSF53335">
    <property type="entry name" value="S-adenosyl-L-methionine-dependent methyltransferases"/>
    <property type="match status" value="1"/>
</dbReference>
<name>A0A0M0GDB0_SPOGL</name>
<dbReference type="AlphaFoldDB" id="A0A0M0GDB0"/>
<dbReference type="RefSeq" id="WP_053434860.1">
    <property type="nucleotide sequence ID" value="NZ_LGUF01000007.1"/>
</dbReference>
<evidence type="ECO:0008006" key="3">
    <source>
        <dbReference type="Google" id="ProtNLM"/>
    </source>
</evidence>
<dbReference type="PANTHER" id="PTHR36112">
    <property type="entry name" value="RIBOSOMAL RNA SMALL SUBUNIT METHYLTRANSFERASE J"/>
    <property type="match status" value="1"/>
</dbReference>
<dbReference type="STRING" id="1459.AF332_12135"/>
<keyword evidence="2" id="KW-1185">Reference proteome</keyword>
<accession>A0A0M0GDB0</accession>